<proteinExistence type="predicted"/>
<dbReference type="PROSITE" id="PS51257">
    <property type="entry name" value="PROKAR_LIPOPROTEIN"/>
    <property type="match status" value="1"/>
</dbReference>
<evidence type="ECO:0000313" key="2">
    <source>
        <dbReference type="EMBL" id="SHF18078.1"/>
    </source>
</evidence>
<sequence length="334" mass="35171">MKNKFLLLAFVSAFYACSDNDSPTAPAATPELRLVTSSNTSGKVSYTDLLASTPNPISFTIGSLDTDGVYYDSTRDEILVASRSQNKLEIYGGIQNALTANATSLSLSLASASEFTNAREVAVSGDKIVVTQDQSPSNANTNKLLVYQRTGASLSLLHAYTVNFKTWGIAIEGSTLYAVADLTGDLLVFENFFNLPSGSIMPTKRVTIAGLVRTHGIAYAASDDRMVLTDVGAAASDSDGGLIVINNFSSVIAATPNGGTIALTNQVRVYGSLSTLGNPVDVAYDVVSQRIYVAERANMGGRLLTFGLPSTTADAAPVAARLEPGISSVYLHRK</sequence>
<name>A0A1M4ZJC0_9FLAO</name>
<dbReference type="SUPFAM" id="SSF63825">
    <property type="entry name" value="YWTD domain"/>
    <property type="match status" value="1"/>
</dbReference>
<feature type="signal peptide" evidence="1">
    <location>
        <begin position="1"/>
        <end position="18"/>
    </location>
</feature>
<dbReference type="STRING" id="1124188.SAMN05444377_104208"/>
<reference evidence="2 3" key="1">
    <citation type="submission" date="2016-11" db="EMBL/GenBank/DDBJ databases">
        <authorList>
            <person name="Jaros S."/>
            <person name="Januszkiewicz K."/>
            <person name="Wedrychowicz H."/>
        </authorList>
    </citation>
    <scope>NUCLEOTIDE SEQUENCE [LARGE SCALE GENOMIC DNA]</scope>
    <source>
        <strain evidence="2 3">DSM 25660</strain>
    </source>
</reference>
<feature type="chain" id="PRO_5013019429" evidence="1">
    <location>
        <begin position="19"/>
        <end position="334"/>
    </location>
</feature>
<dbReference type="EMBL" id="FQVQ01000004">
    <property type="protein sequence ID" value="SHF18078.1"/>
    <property type="molecule type" value="Genomic_DNA"/>
</dbReference>
<dbReference type="RefSeq" id="WP_073362420.1">
    <property type="nucleotide sequence ID" value="NZ_FQVQ01000004.1"/>
</dbReference>
<evidence type="ECO:0000256" key="1">
    <source>
        <dbReference type="SAM" id="SignalP"/>
    </source>
</evidence>
<dbReference type="Proteomes" id="UP000184147">
    <property type="component" value="Unassembled WGS sequence"/>
</dbReference>
<gene>
    <name evidence="2" type="ORF">SAMN05444377_104208</name>
</gene>
<dbReference type="OrthoDB" id="834772at2"/>
<organism evidence="2 3">
    <name type="scientific">Flavobacterium fontis</name>
    <dbReference type="NCBI Taxonomy" id="1124188"/>
    <lineage>
        <taxon>Bacteria</taxon>
        <taxon>Pseudomonadati</taxon>
        <taxon>Bacteroidota</taxon>
        <taxon>Flavobacteriia</taxon>
        <taxon>Flavobacteriales</taxon>
        <taxon>Flavobacteriaceae</taxon>
        <taxon>Flavobacterium</taxon>
    </lineage>
</organism>
<keyword evidence="3" id="KW-1185">Reference proteome</keyword>
<keyword evidence="1" id="KW-0732">Signal</keyword>
<accession>A0A1M4ZJC0</accession>
<dbReference type="AlphaFoldDB" id="A0A1M4ZJC0"/>
<protein>
    <submittedName>
        <fullName evidence="2">Uncharacterized protein</fullName>
    </submittedName>
</protein>
<evidence type="ECO:0000313" key="3">
    <source>
        <dbReference type="Proteomes" id="UP000184147"/>
    </source>
</evidence>